<keyword evidence="1" id="KW-0472">Membrane</keyword>
<dbReference type="AlphaFoldDB" id="A0A5C3P5G5"/>
<name>A0A5C3P5G5_9APHY</name>
<evidence type="ECO:0000313" key="2">
    <source>
        <dbReference type="EMBL" id="TFK84894.1"/>
    </source>
</evidence>
<gene>
    <name evidence="2" type="ORF">K466DRAFT_208668</name>
</gene>
<protein>
    <submittedName>
        <fullName evidence="2">Uncharacterized protein</fullName>
    </submittedName>
</protein>
<keyword evidence="1" id="KW-1133">Transmembrane helix</keyword>
<dbReference type="InParanoid" id="A0A5C3P5G5"/>
<dbReference type="EMBL" id="ML211287">
    <property type="protein sequence ID" value="TFK84894.1"/>
    <property type="molecule type" value="Genomic_DNA"/>
</dbReference>
<organism evidence="2 3">
    <name type="scientific">Polyporus arcularius HHB13444</name>
    <dbReference type="NCBI Taxonomy" id="1314778"/>
    <lineage>
        <taxon>Eukaryota</taxon>
        <taxon>Fungi</taxon>
        <taxon>Dikarya</taxon>
        <taxon>Basidiomycota</taxon>
        <taxon>Agaricomycotina</taxon>
        <taxon>Agaricomycetes</taxon>
        <taxon>Polyporales</taxon>
        <taxon>Polyporaceae</taxon>
        <taxon>Polyporus</taxon>
    </lineage>
</organism>
<keyword evidence="3" id="KW-1185">Reference proteome</keyword>
<evidence type="ECO:0000313" key="3">
    <source>
        <dbReference type="Proteomes" id="UP000308197"/>
    </source>
</evidence>
<proteinExistence type="predicted"/>
<reference evidence="2 3" key="1">
    <citation type="journal article" date="2019" name="Nat. Ecol. Evol.">
        <title>Megaphylogeny resolves global patterns of mushroom evolution.</title>
        <authorList>
            <person name="Varga T."/>
            <person name="Krizsan K."/>
            <person name="Foldi C."/>
            <person name="Dima B."/>
            <person name="Sanchez-Garcia M."/>
            <person name="Sanchez-Ramirez S."/>
            <person name="Szollosi G.J."/>
            <person name="Szarkandi J.G."/>
            <person name="Papp V."/>
            <person name="Albert L."/>
            <person name="Andreopoulos W."/>
            <person name="Angelini C."/>
            <person name="Antonin V."/>
            <person name="Barry K.W."/>
            <person name="Bougher N.L."/>
            <person name="Buchanan P."/>
            <person name="Buyck B."/>
            <person name="Bense V."/>
            <person name="Catcheside P."/>
            <person name="Chovatia M."/>
            <person name="Cooper J."/>
            <person name="Damon W."/>
            <person name="Desjardin D."/>
            <person name="Finy P."/>
            <person name="Geml J."/>
            <person name="Haridas S."/>
            <person name="Hughes K."/>
            <person name="Justo A."/>
            <person name="Karasinski D."/>
            <person name="Kautmanova I."/>
            <person name="Kiss B."/>
            <person name="Kocsube S."/>
            <person name="Kotiranta H."/>
            <person name="LaButti K.M."/>
            <person name="Lechner B.E."/>
            <person name="Liimatainen K."/>
            <person name="Lipzen A."/>
            <person name="Lukacs Z."/>
            <person name="Mihaltcheva S."/>
            <person name="Morgado L.N."/>
            <person name="Niskanen T."/>
            <person name="Noordeloos M.E."/>
            <person name="Ohm R.A."/>
            <person name="Ortiz-Santana B."/>
            <person name="Ovrebo C."/>
            <person name="Racz N."/>
            <person name="Riley R."/>
            <person name="Savchenko A."/>
            <person name="Shiryaev A."/>
            <person name="Soop K."/>
            <person name="Spirin V."/>
            <person name="Szebenyi C."/>
            <person name="Tomsovsky M."/>
            <person name="Tulloss R.E."/>
            <person name="Uehling J."/>
            <person name="Grigoriev I.V."/>
            <person name="Vagvolgyi C."/>
            <person name="Papp T."/>
            <person name="Martin F.M."/>
            <person name="Miettinen O."/>
            <person name="Hibbett D.S."/>
            <person name="Nagy L.G."/>
        </authorList>
    </citation>
    <scope>NUCLEOTIDE SEQUENCE [LARGE SCALE GENOMIC DNA]</scope>
    <source>
        <strain evidence="2 3">HHB13444</strain>
    </source>
</reference>
<keyword evidence="1" id="KW-0812">Transmembrane</keyword>
<evidence type="ECO:0000256" key="1">
    <source>
        <dbReference type="SAM" id="Phobius"/>
    </source>
</evidence>
<dbReference type="InterPro" id="IPR031833">
    <property type="entry name" value="DUF4748"/>
</dbReference>
<feature type="transmembrane region" description="Helical" evidence="1">
    <location>
        <begin position="6"/>
        <end position="27"/>
    </location>
</feature>
<sequence>MNTPHLRSMMLGWGGLVAAAGVSLYFAKKTINDRRMKQETYGQRPSNKLDRACVFLSLLCEVMRQLDFFHDATQGARGSSSRRPRRKALRLVGRRVWTQGLKILAEDRHDMSDTMRCLRIPLFRLAFRTSRAPATALHELQTATAGVSLD</sequence>
<dbReference type="Proteomes" id="UP000308197">
    <property type="component" value="Unassembled WGS sequence"/>
</dbReference>
<dbReference type="Pfam" id="PF15932">
    <property type="entry name" value="DUF4748"/>
    <property type="match status" value="1"/>
</dbReference>
<accession>A0A5C3P5G5</accession>